<reference evidence="7 8" key="1">
    <citation type="submission" date="2020-12" db="EMBL/GenBank/DDBJ databases">
        <title>Whole genome sequences of gut porcine anaerobes.</title>
        <authorList>
            <person name="Kubasova T."/>
            <person name="Jahodarova E."/>
            <person name="Rychlik I."/>
        </authorList>
    </citation>
    <scope>NUCLEOTIDE SEQUENCE [LARGE SCALE GENOMIC DNA]</scope>
    <source>
        <strain evidence="7 8">An867</strain>
    </source>
</reference>
<keyword evidence="6" id="KW-1133">Transmembrane helix</keyword>
<dbReference type="PANTHER" id="PTHR43498">
    <property type="entry name" value="FERREDOXIN:COB-COM HETERODISULFIDE REDUCTASE SUBUNIT A"/>
    <property type="match status" value="1"/>
</dbReference>
<name>A0ABS9CQ70_9FIRM</name>
<dbReference type="InterPro" id="IPR036188">
    <property type="entry name" value="FAD/NAD-bd_sf"/>
</dbReference>
<evidence type="ECO:0000256" key="3">
    <source>
        <dbReference type="ARBA" id="ARBA00023002"/>
    </source>
</evidence>
<evidence type="ECO:0000256" key="2">
    <source>
        <dbReference type="ARBA" id="ARBA00022723"/>
    </source>
</evidence>
<keyword evidence="3" id="KW-0560">Oxidoreductase</keyword>
<dbReference type="RefSeq" id="WP_235324328.1">
    <property type="nucleotide sequence ID" value="NZ_JAFBIT010000004.1"/>
</dbReference>
<keyword evidence="6" id="KW-0812">Transmembrane</keyword>
<evidence type="ECO:0000256" key="4">
    <source>
        <dbReference type="ARBA" id="ARBA00023004"/>
    </source>
</evidence>
<dbReference type="EMBL" id="JAFBIT010000004">
    <property type="protein sequence ID" value="MCF2653293.1"/>
    <property type="molecule type" value="Genomic_DNA"/>
</dbReference>
<evidence type="ECO:0000256" key="5">
    <source>
        <dbReference type="ARBA" id="ARBA00023014"/>
    </source>
</evidence>
<dbReference type="Pfam" id="PF12831">
    <property type="entry name" value="FAD_oxidored"/>
    <property type="match status" value="2"/>
</dbReference>
<evidence type="ECO:0000313" key="8">
    <source>
        <dbReference type="Proteomes" id="UP001299220"/>
    </source>
</evidence>
<proteinExistence type="predicted"/>
<keyword evidence="2" id="KW-0479">Metal-binding</keyword>
<evidence type="ECO:0000256" key="1">
    <source>
        <dbReference type="ARBA" id="ARBA00022485"/>
    </source>
</evidence>
<dbReference type="SUPFAM" id="SSF51905">
    <property type="entry name" value="FAD/NAD(P)-binding domain"/>
    <property type="match status" value="1"/>
</dbReference>
<keyword evidence="4" id="KW-0408">Iron</keyword>
<keyword evidence="5" id="KW-0411">Iron-sulfur</keyword>
<dbReference type="Gene3D" id="3.50.50.60">
    <property type="entry name" value="FAD/NAD(P)-binding domain"/>
    <property type="match status" value="1"/>
</dbReference>
<organism evidence="7 8">
    <name type="scientific">Anaeromassilibacillus senegalensis</name>
    <dbReference type="NCBI Taxonomy" id="1673717"/>
    <lineage>
        <taxon>Bacteria</taxon>
        <taxon>Bacillati</taxon>
        <taxon>Bacillota</taxon>
        <taxon>Clostridia</taxon>
        <taxon>Eubacteriales</taxon>
        <taxon>Acutalibacteraceae</taxon>
        <taxon>Anaeromassilibacillus</taxon>
    </lineage>
</organism>
<comment type="caution">
    <text evidence="7">The sequence shown here is derived from an EMBL/GenBank/DDBJ whole genome shotgun (WGS) entry which is preliminary data.</text>
</comment>
<dbReference type="PANTHER" id="PTHR43498:SF1">
    <property type="entry name" value="COB--COM HETERODISULFIDE REDUCTASE IRON-SULFUR SUBUNIT A"/>
    <property type="match status" value="1"/>
</dbReference>
<keyword evidence="8" id="KW-1185">Reference proteome</keyword>
<keyword evidence="6" id="KW-0472">Membrane</keyword>
<dbReference type="InterPro" id="IPR039650">
    <property type="entry name" value="HdrA-like"/>
</dbReference>
<evidence type="ECO:0000256" key="6">
    <source>
        <dbReference type="SAM" id="Phobius"/>
    </source>
</evidence>
<accession>A0ABS9CQ70</accession>
<feature type="transmembrane region" description="Helical" evidence="6">
    <location>
        <begin position="12"/>
        <end position="35"/>
    </location>
</feature>
<keyword evidence="1" id="KW-0004">4Fe-4S</keyword>
<sequence length="402" mass="43953">MFLDEPARKTPLVGAYDVAVVGGGVAGIAAALAAARCGAKTILIEKQFALGGLATLGLVTIYLPLCDGCGRQVSFGLAEELLRISIRHGWEDRYPAPWLESGTRESREKRRFEVQYNASVFAILCEQLLRESGVEILYGTSVCGVQTENGKIRALFLENKSGRSAISVRCAADCTGDADLCAMSGADTARFKQGNVLAAWYYAQHGNRVRLKMLGFADVPDKYKSENEKRQNRRRYGGIDGAELSEMVQDAHTALLADFLKDGSVSQKHNLTAMAAIPQVRMTRRLCGAYTMDDTEQHKFFTDSIGMIGDWRKAGPVYELPFRMLYSEKVKNLAAAGRCISVTDDLWDVTRVIPACAVTGQAIGTALALSDDLPALDVGTLQARLRNDGVRLHECELETDNR</sequence>
<dbReference type="Proteomes" id="UP001299220">
    <property type="component" value="Unassembled WGS sequence"/>
</dbReference>
<gene>
    <name evidence="7" type="ORF">JQM67_11845</name>
</gene>
<feature type="transmembrane region" description="Helical" evidence="6">
    <location>
        <begin position="47"/>
        <end position="65"/>
    </location>
</feature>
<protein>
    <submittedName>
        <fullName evidence="7">FAD-dependent oxidoreductase</fullName>
    </submittedName>
</protein>
<evidence type="ECO:0000313" key="7">
    <source>
        <dbReference type="EMBL" id="MCF2653293.1"/>
    </source>
</evidence>